<dbReference type="Gene3D" id="2.60.40.790">
    <property type="match status" value="1"/>
</dbReference>
<evidence type="ECO:0000313" key="6">
    <source>
        <dbReference type="Proteomes" id="UP001497623"/>
    </source>
</evidence>
<feature type="compositionally biased region" description="Low complexity" evidence="3">
    <location>
        <begin position="83"/>
        <end position="98"/>
    </location>
</feature>
<feature type="compositionally biased region" description="Low complexity" evidence="3">
    <location>
        <begin position="21"/>
        <end position="46"/>
    </location>
</feature>
<sequence length="303" mass="33705">MAPIQYSELTSSSNGLNNAVSKTTSSSSSYQSSSSMAKSTSKSYSSSYKIVDGKVVDQFSNMSVADEGASNSSEKSFKDDVMTSNNSSSDSYSHHNTTGNPEPLRNLKDVKSLLDFEPLGLFPIIERGLFFQDSFFDDWQEQWEDAIKDILDRFNARLPNTDDFSSYRTLRENDLREENQANSLEIEGNNYKIVVDVRDFMVGDLKVEAVGNDEIKVTGSVDVYDGKNVVTKTFNRKFHVPGPVDHSQVTATMSADGVLTIRIPKTSQQQPQTPPKISSPEAPTTGTPRRSYRRNAHGGYWKD</sequence>
<comment type="similarity">
    <text evidence="1 2">Belongs to the small heat shock protein (HSP20) family.</text>
</comment>
<feature type="domain" description="SHSP" evidence="4">
    <location>
        <begin position="173"/>
        <end position="280"/>
    </location>
</feature>
<organism evidence="5 6">
    <name type="scientific">Meganyctiphanes norvegica</name>
    <name type="common">Northern krill</name>
    <name type="synonym">Thysanopoda norvegica</name>
    <dbReference type="NCBI Taxonomy" id="48144"/>
    <lineage>
        <taxon>Eukaryota</taxon>
        <taxon>Metazoa</taxon>
        <taxon>Ecdysozoa</taxon>
        <taxon>Arthropoda</taxon>
        <taxon>Crustacea</taxon>
        <taxon>Multicrustacea</taxon>
        <taxon>Malacostraca</taxon>
        <taxon>Eumalacostraca</taxon>
        <taxon>Eucarida</taxon>
        <taxon>Euphausiacea</taxon>
        <taxon>Euphausiidae</taxon>
        <taxon>Meganyctiphanes</taxon>
    </lineage>
</organism>
<name>A0AAV2QNT4_MEGNR</name>
<evidence type="ECO:0000256" key="2">
    <source>
        <dbReference type="RuleBase" id="RU003616"/>
    </source>
</evidence>
<evidence type="ECO:0000256" key="3">
    <source>
        <dbReference type="SAM" id="MobiDB-lite"/>
    </source>
</evidence>
<dbReference type="PANTHER" id="PTHR45640">
    <property type="entry name" value="HEAT SHOCK PROTEIN HSP-12.2-RELATED"/>
    <property type="match status" value="1"/>
</dbReference>
<dbReference type="Proteomes" id="UP001497623">
    <property type="component" value="Unassembled WGS sequence"/>
</dbReference>
<accession>A0AAV2QNT4</accession>
<dbReference type="SUPFAM" id="SSF49764">
    <property type="entry name" value="HSP20-like chaperones"/>
    <property type="match status" value="1"/>
</dbReference>
<dbReference type="InterPro" id="IPR002068">
    <property type="entry name" value="A-crystallin/Hsp20_dom"/>
</dbReference>
<dbReference type="InterPro" id="IPR001436">
    <property type="entry name" value="Alpha-crystallin/sHSP_animal"/>
</dbReference>
<evidence type="ECO:0000256" key="1">
    <source>
        <dbReference type="PROSITE-ProRule" id="PRU00285"/>
    </source>
</evidence>
<dbReference type="CDD" id="cd06526">
    <property type="entry name" value="metazoan_ACD"/>
    <property type="match status" value="1"/>
</dbReference>
<dbReference type="AlphaFoldDB" id="A0AAV2QNT4"/>
<reference evidence="5 6" key="1">
    <citation type="submission" date="2024-05" db="EMBL/GenBank/DDBJ databases">
        <authorList>
            <person name="Wallberg A."/>
        </authorList>
    </citation>
    <scope>NUCLEOTIDE SEQUENCE [LARGE SCALE GENOMIC DNA]</scope>
</reference>
<feature type="compositionally biased region" description="Low complexity" evidence="3">
    <location>
        <begin position="264"/>
        <end position="280"/>
    </location>
</feature>
<feature type="region of interest" description="Disordered" evidence="3">
    <location>
        <begin position="264"/>
        <end position="303"/>
    </location>
</feature>
<evidence type="ECO:0000259" key="4">
    <source>
        <dbReference type="PROSITE" id="PS01031"/>
    </source>
</evidence>
<comment type="caution">
    <text evidence="5">The sequence shown here is derived from an EMBL/GenBank/DDBJ whole genome shotgun (WGS) entry which is preliminary data.</text>
</comment>
<dbReference type="GO" id="GO:0005737">
    <property type="term" value="C:cytoplasm"/>
    <property type="evidence" value="ECO:0007669"/>
    <property type="project" value="TreeGrafter"/>
</dbReference>
<dbReference type="GO" id="GO:0005634">
    <property type="term" value="C:nucleus"/>
    <property type="evidence" value="ECO:0007669"/>
    <property type="project" value="TreeGrafter"/>
</dbReference>
<evidence type="ECO:0000313" key="5">
    <source>
        <dbReference type="EMBL" id="CAL4094083.1"/>
    </source>
</evidence>
<dbReference type="PANTHER" id="PTHR45640:SF26">
    <property type="entry name" value="RE23625P"/>
    <property type="match status" value="1"/>
</dbReference>
<dbReference type="GO" id="GO:0042026">
    <property type="term" value="P:protein refolding"/>
    <property type="evidence" value="ECO:0007669"/>
    <property type="project" value="TreeGrafter"/>
</dbReference>
<gene>
    <name evidence="5" type="ORF">MNOR_LOCUS15062</name>
</gene>
<dbReference type="InterPro" id="IPR008978">
    <property type="entry name" value="HSP20-like_chaperone"/>
</dbReference>
<dbReference type="EMBL" id="CAXKWB010009263">
    <property type="protein sequence ID" value="CAL4094083.1"/>
    <property type="molecule type" value="Genomic_DNA"/>
</dbReference>
<dbReference type="Pfam" id="PF00011">
    <property type="entry name" value="HSP20"/>
    <property type="match status" value="1"/>
</dbReference>
<dbReference type="PRINTS" id="PR00299">
    <property type="entry name" value="ACRYSTALLIN"/>
</dbReference>
<dbReference type="GO" id="GO:0009408">
    <property type="term" value="P:response to heat"/>
    <property type="evidence" value="ECO:0007669"/>
    <property type="project" value="TreeGrafter"/>
</dbReference>
<protein>
    <recommendedName>
        <fullName evidence="4">SHSP domain-containing protein</fullName>
    </recommendedName>
</protein>
<keyword evidence="6" id="KW-1185">Reference proteome</keyword>
<feature type="compositionally biased region" description="Polar residues" evidence="3">
    <location>
        <begin position="7"/>
        <end position="20"/>
    </location>
</feature>
<proteinExistence type="inferred from homology"/>
<dbReference type="PROSITE" id="PS01031">
    <property type="entry name" value="SHSP"/>
    <property type="match status" value="1"/>
</dbReference>
<feature type="region of interest" description="Disordered" evidence="3">
    <location>
        <begin position="66"/>
        <end position="104"/>
    </location>
</feature>
<feature type="region of interest" description="Disordered" evidence="3">
    <location>
        <begin position="1"/>
        <end position="46"/>
    </location>
</feature>
<dbReference type="GO" id="GO:0051082">
    <property type="term" value="F:unfolded protein binding"/>
    <property type="evidence" value="ECO:0007669"/>
    <property type="project" value="TreeGrafter"/>
</dbReference>